<dbReference type="Gene3D" id="3.90.820.10">
    <property type="entry name" value="Structural Genomics, Unknown Function 30-nov-00 1gh9 Mol_id"/>
    <property type="match status" value="1"/>
</dbReference>
<proteinExistence type="predicted"/>
<sequence length="142" mass="16518">MIEKNTQIRKYIVFPCKKCCQYTYGRVNQKGKKCPRCGKNHKISEISGEIVNNLKEANLLVRKKQDGFTIKNGFKNVDLASLTSGFSIPGSDKSRSKFQQFRKKNKENDKNSYNKFIFELKKLKCNFSTIPQTIFNLFFINN</sequence>
<dbReference type="EMBL" id="BART01025157">
    <property type="protein sequence ID" value="GAG97441.1"/>
    <property type="molecule type" value="Genomic_DNA"/>
</dbReference>
<name>X1DLZ8_9ZZZZ</name>
<reference evidence="1" key="1">
    <citation type="journal article" date="2014" name="Front. Microbiol.">
        <title>High frequency of phylogenetically diverse reductive dehalogenase-homologous genes in deep subseafloor sedimentary metagenomes.</title>
        <authorList>
            <person name="Kawai M."/>
            <person name="Futagami T."/>
            <person name="Toyoda A."/>
            <person name="Takaki Y."/>
            <person name="Nishi S."/>
            <person name="Hori S."/>
            <person name="Arai W."/>
            <person name="Tsubouchi T."/>
            <person name="Morono Y."/>
            <person name="Uchiyama I."/>
            <person name="Ito T."/>
            <person name="Fujiyama A."/>
            <person name="Inagaki F."/>
            <person name="Takami H."/>
        </authorList>
    </citation>
    <scope>NUCLEOTIDE SEQUENCE</scope>
    <source>
        <strain evidence="1">Expedition CK06-06</strain>
    </source>
</reference>
<protein>
    <recommendedName>
        <fullName evidence="2">DUF1922 domain-containing protein</fullName>
    </recommendedName>
</protein>
<evidence type="ECO:0008006" key="2">
    <source>
        <dbReference type="Google" id="ProtNLM"/>
    </source>
</evidence>
<dbReference type="AlphaFoldDB" id="X1DLZ8"/>
<accession>X1DLZ8</accession>
<comment type="caution">
    <text evidence="1">The sequence shown here is derived from an EMBL/GenBank/DDBJ whole genome shotgun (WGS) entry which is preliminary data.</text>
</comment>
<evidence type="ECO:0000313" key="1">
    <source>
        <dbReference type="EMBL" id="GAG97441.1"/>
    </source>
</evidence>
<organism evidence="1">
    <name type="scientific">marine sediment metagenome</name>
    <dbReference type="NCBI Taxonomy" id="412755"/>
    <lineage>
        <taxon>unclassified sequences</taxon>
        <taxon>metagenomes</taxon>
        <taxon>ecological metagenomes</taxon>
    </lineage>
</organism>
<gene>
    <name evidence="1" type="ORF">S01H4_45223</name>
</gene>
<feature type="non-terminal residue" evidence="1">
    <location>
        <position position="142"/>
    </location>
</feature>